<dbReference type="EMBL" id="LR031879">
    <property type="protein sequence ID" value="VDD57927.1"/>
    <property type="molecule type" value="Genomic_DNA"/>
</dbReference>
<evidence type="ECO:0000256" key="1">
    <source>
        <dbReference type="SAM" id="MobiDB-lite"/>
    </source>
</evidence>
<feature type="compositionally biased region" description="Low complexity" evidence="1">
    <location>
        <begin position="17"/>
        <end position="39"/>
    </location>
</feature>
<accession>A0A3P6FIX4</accession>
<gene>
    <name evidence="2" type="ORF">BOLC8T51156H</name>
</gene>
<name>A0A3P6FIX4_BRAOL</name>
<organism evidence="2">
    <name type="scientific">Brassica oleracea</name>
    <name type="common">Wild cabbage</name>
    <dbReference type="NCBI Taxonomy" id="3712"/>
    <lineage>
        <taxon>Eukaryota</taxon>
        <taxon>Viridiplantae</taxon>
        <taxon>Streptophyta</taxon>
        <taxon>Embryophyta</taxon>
        <taxon>Tracheophyta</taxon>
        <taxon>Spermatophyta</taxon>
        <taxon>Magnoliopsida</taxon>
        <taxon>eudicotyledons</taxon>
        <taxon>Gunneridae</taxon>
        <taxon>Pentapetalae</taxon>
        <taxon>rosids</taxon>
        <taxon>malvids</taxon>
        <taxon>Brassicales</taxon>
        <taxon>Brassicaceae</taxon>
        <taxon>Brassiceae</taxon>
        <taxon>Brassica</taxon>
    </lineage>
</organism>
<sequence>MLKSLLILHQRSSSLRRLSHRSSMSLFHRSPSLAASLSPPDSPPRKLDRRHEQLCFRSSYSKRVLHYCSSHKWILLCYNGLCSARYRENNECC</sequence>
<feature type="region of interest" description="Disordered" evidence="1">
    <location>
        <begin position="17"/>
        <end position="47"/>
    </location>
</feature>
<evidence type="ECO:0000313" key="2">
    <source>
        <dbReference type="EMBL" id="VDD57927.1"/>
    </source>
</evidence>
<protein>
    <submittedName>
        <fullName evidence="2">Uncharacterized protein</fullName>
    </submittedName>
</protein>
<reference evidence="2" key="1">
    <citation type="submission" date="2018-11" db="EMBL/GenBank/DDBJ databases">
        <authorList>
            <consortium name="Genoscope - CEA"/>
            <person name="William W."/>
        </authorList>
    </citation>
    <scope>NUCLEOTIDE SEQUENCE</scope>
</reference>
<proteinExistence type="predicted"/>
<dbReference type="AlphaFoldDB" id="A0A3P6FIX4"/>